<sequence>MDWVSICTSYYQAGYYDNTSLKVFVVKGKITGADYKTITGIDYVA</sequence>
<accession>I4D3H4</accession>
<dbReference type="InterPro" id="IPR010022">
    <property type="entry name" value="XkdX"/>
</dbReference>
<protein>
    <submittedName>
        <fullName evidence="1">Phage uncharacterized protein, XkdX family</fullName>
    </submittedName>
</protein>
<dbReference type="AlphaFoldDB" id="I4D3H4"/>
<dbReference type="KEGG" id="dai:Desaci_1322"/>
<dbReference type="HOGENOM" id="CLU_195756_5_0_9"/>
<evidence type="ECO:0000313" key="2">
    <source>
        <dbReference type="Proteomes" id="UP000002892"/>
    </source>
</evidence>
<dbReference type="OrthoDB" id="2086023at2"/>
<organism evidence="1 2">
    <name type="scientific">Desulfosporosinus acidiphilus (strain DSM 22704 / JCM 16185 / SJ4)</name>
    <dbReference type="NCBI Taxonomy" id="646529"/>
    <lineage>
        <taxon>Bacteria</taxon>
        <taxon>Bacillati</taxon>
        <taxon>Bacillota</taxon>
        <taxon>Clostridia</taxon>
        <taxon>Eubacteriales</taxon>
        <taxon>Desulfitobacteriaceae</taxon>
        <taxon>Desulfosporosinus</taxon>
    </lineage>
</organism>
<reference evidence="1 2" key="1">
    <citation type="journal article" date="2012" name="J. Bacteriol.">
        <title>Complete genome sequences of Desulfosporosinus orientis DSM765T, Desulfosporosinus youngiae DSM17734T, Desulfosporosinus meridiei DSM13257T, and Desulfosporosinus acidiphilus DSM22704T.</title>
        <authorList>
            <person name="Pester M."/>
            <person name="Brambilla E."/>
            <person name="Alazard D."/>
            <person name="Rattei T."/>
            <person name="Weinmaier T."/>
            <person name="Han J."/>
            <person name="Lucas S."/>
            <person name="Lapidus A."/>
            <person name="Cheng J.F."/>
            <person name="Goodwin L."/>
            <person name="Pitluck S."/>
            <person name="Peters L."/>
            <person name="Ovchinnikova G."/>
            <person name="Teshima H."/>
            <person name="Detter J.C."/>
            <person name="Han C.S."/>
            <person name="Tapia R."/>
            <person name="Land M.L."/>
            <person name="Hauser L."/>
            <person name="Kyrpides N.C."/>
            <person name="Ivanova N.N."/>
            <person name="Pagani I."/>
            <person name="Huntmann M."/>
            <person name="Wei C.L."/>
            <person name="Davenport K.W."/>
            <person name="Daligault H."/>
            <person name="Chain P.S."/>
            <person name="Chen A."/>
            <person name="Mavromatis K."/>
            <person name="Markowitz V."/>
            <person name="Szeto E."/>
            <person name="Mikhailova N."/>
            <person name="Pati A."/>
            <person name="Wagner M."/>
            <person name="Woyke T."/>
            <person name="Ollivier B."/>
            <person name="Klenk H.P."/>
            <person name="Spring S."/>
            <person name="Loy A."/>
        </authorList>
    </citation>
    <scope>NUCLEOTIDE SEQUENCE [LARGE SCALE GENOMIC DNA]</scope>
    <source>
        <strain evidence="2">DSM 22704 / JCM 16185 / SJ4</strain>
    </source>
</reference>
<keyword evidence="2" id="KW-1185">Reference proteome</keyword>
<dbReference type="Proteomes" id="UP000002892">
    <property type="component" value="Chromosome"/>
</dbReference>
<evidence type="ECO:0000313" key="1">
    <source>
        <dbReference type="EMBL" id="AFM40348.1"/>
    </source>
</evidence>
<name>I4D3H4_DESAJ</name>
<dbReference type="NCBIfam" id="TIGR01669">
    <property type="entry name" value="phage_XkdX"/>
    <property type="match status" value="1"/>
</dbReference>
<proteinExistence type="predicted"/>
<dbReference type="RefSeq" id="WP_014826355.1">
    <property type="nucleotide sequence ID" value="NC_018068.1"/>
</dbReference>
<gene>
    <name evidence="1" type="ordered locus">Desaci_1322</name>
</gene>
<dbReference type="STRING" id="646529.Desaci_1322"/>
<dbReference type="Pfam" id="PF09693">
    <property type="entry name" value="Phage_XkdX"/>
    <property type="match status" value="1"/>
</dbReference>
<dbReference type="EMBL" id="CP003639">
    <property type="protein sequence ID" value="AFM40348.1"/>
    <property type="molecule type" value="Genomic_DNA"/>
</dbReference>